<dbReference type="EMBL" id="PVNK01000128">
    <property type="protein sequence ID" value="PRQ02107.1"/>
    <property type="molecule type" value="Genomic_DNA"/>
</dbReference>
<proteinExistence type="predicted"/>
<evidence type="ECO:0000313" key="2">
    <source>
        <dbReference type="Proteomes" id="UP000237968"/>
    </source>
</evidence>
<organism evidence="1 2">
    <name type="scientific">Enhygromyxa salina</name>
    <dbReference type="NCBI Taxonomy" id="215803"/>
    <lineage>
        <taxon>Bacteria</taxon>
        <taxon>Pseudomonadati</taxon>
        <taxon>Myxococcota</taxon>
        <taxon>Polyangia</taxon>
        <taxon>Nannocystales</taxon>
        <taxon>Nannocystaceae</taxon>
        <taxon>Enhygromyxa</taxon>
    </lineage>
</organism>
<sequence length="80" mass="8500">MFVDDIDEFGLGADAADEDVDVLLEDWVADVDHAANCVKTLAIATSGEFCCRCESGAFVGRVETCGNVGGGRRPPEFTQD</sequence>
<dbReference type="AlphaFoldDB" id="A0A2S9YAH1"/>
<name>A0A2S9YAH1_9BACT</name>
<reference evidence="1 2" key="1">
    <citation type="submission" date="2018-03" db="EMBL/GenBank/DDBJ databases">
        <title>Draft Genome Sequences of the Obligatory Marine Myxobacteria Enhygromyxa salina SWB005.</title>
        <authorList>
            <person name="Poehlein A."/>
            <person name="Moghaddam J.A."/>
            <person name="Harms H."/>
            <person name="Alanjari M."/>
            <person name="Koenig G.M."/>
            <person name="Daniel R."/>
            <person name="Schaeberle T.F."/>
        </authorList>
    </citation>
    <scope>NUCLEOTIDE SEQUENCE [LARGE SCALE GENOMIC DNA]</scope>
    <source>
        <strain evidence="1 2">SWB005</strain>
    </source>
</reference>
<dbReference type="Proteomes" id="UP000237968">
    <property type="component" value="Unassembled WGS sequence"/>
</dbReference>
<comment type="caution">
    <text evidence="1">The sequence shown here is derived from an EMBL/GenBank/DDBJ whole genome shotgun (WGS) entry which is preliminary data.</text>
</comment>
<protein>
    <submittedName>
        <fullName evidence="1">Uncharacterized protein</fullName>
    </submittedName>
</protein>
<keyword evidence="2" id="KW-1185">Reference proteome</keyword>
<accession>A0A2S9YAH1</accession>
<evidence type="ECO:0000313" key="1">
    <source>
        <dbReference type="EMBL" id="PRQ02107.1"/>
    </source>
</evidence>
<gene>
    <name evidence="1" type="ORF">ENSA5_26490</name>
</gene>